<dbReference type="Proteomes" id="UP000249354">
    <property type="component" value="Unassembled WGS sequence"/>
</dbReference>
<comment type="caution">
    <text evidence="1">The sequence shown here is derived from an EMBL/GenBank/DDBJ whole genome shotgun (WGS) entry which is preliminary data.</text>
</comment>
<sequence length="83" mass="9225">MYADLLQQGKLFEAANAAQEATMDDATEIENGLIEQGYEGATAFIIAKQATRERYIYLPTEEDVPNLMTTEAGIYIYQPEQSG</sequence>
<organism evidence="1 2">
    <name type="scientific">Leptolyngbya foveolarum</name>
    <dbReference type="NCBI Taxonomy" id="47253"/>
    <lineage>
        <taxon>Bacteria</taxon>
        <taxon>Bacillati</taxon>
        <taxon>Cyanobacteriota</taxon>
        <taxon>Cyanophyceae</taxon>
        <taxon>Leptolyngbyales</taxon>
        <taxon>Leptolyngbyaceae</taxon>
        <taxon>Leptolyngbya group</taxon>
        <taxon>Leptolyngbya</taxon>
    </lineage>
</organism>
<proteinExistence type="predicted"/>
<name>A0A2W4UTT1_9CYAN</name>
<dbReference type="EMBL" id="QBMC01000008">
    <property type="protein sequence ID" value="PZO22637.1"/>
    <property type="molecule type" value="Genomic_DNA"/>
</dbReference>
<reference evidence="2" key="1">
    <citation type="submission" date="2018-04" db="EMBL/GenBank/DDBJ databases">
        <authorList>
            <person name="Cornet L."/>
        </authorList>
    </citation>
    <scope>NUCLEOTIDE SEQUENCE [LARGE SCALE GENOMIC DNA]</scope>
</reference>
<gene>
    <name evidence="1" type="ORF">DCF25_02415</name>
</gene>
<accession>A0A2W4UTT1</accession>
<reference evidence="1 2" key="2">
    <citation type="submission" date="2018-06" db="EMBL/GenBank/DDBJ databases">
        <title>Metagenomic assembly of (sub)arctic Cyanobacteria and their associated microbiome from non-axenic cultures.</title>
        <authorList>
            <person name="Baurain D."/>
        </authorList>
    </citation>
    <scope>NUCLEOTIDE SEQUENCE [LARGE SCALE GENOMIC DNA]</scope>
    <source>
        <strain evidence="1">ULC129bin1</strain>
    </source>
</reference>
<dbReference type="AlphaFoldDB" id="A0A2W4UTT1"/>
<evidence type="ECO:0000313" key="2">
    <source>
        <dbReference type="Proteomes" id="UP000249354"/>
    </source>
</evidence>
<evidence type="ECO:0000313" key="1">
    <source>
        <dbReference type="EMBL" id="PZO22637.1"/>
    </source>
</evidence>
<protein>
    <submittedName>
        <fullName evidence="1">Uncharacterized protein</fullName>
    </submittedName>
</protein>